<dbReference type="EMBL" id="JARYMX010000004">
    <property type="protein sequence ID" value="KAJ9550896.1"/>
    <property type="molecule type" value="Genomic_DNA"/>
</dbReference>
<dbReference type="AlphaFoldDB" id="A0AA38WJM2"/>
<evidence type="ECO:0000259" key="1">
    <source>
        <dbReference type="SMART" id="SM00543"/>
    </source>
</evidence>
<name>A0AA38WJM2_9ASTR</name>
<dbReference type="SUPFAM" id="SSF48371">
    <property type="entry name" value="ARM repeat"/>
    <property type="match status" value="1"/>
</dbReference>
<dbReference type="Gene3D" id="1.25.40.180">
    <property type="match status" value="1"/>
</dbReference>
<keyword evidence="3" id="KW-1185">Reference proteome</keyword>
<comment type="caution">
    <text evidence="2">The sequence shown here is derived from an EMBL/GenBank/DDBJ whole genome shotgun (WGS) entry which is preliminary data.</text>
</comment>
<dbReference type="Pfam" id="PF02854">
    <property type="entry name" value="MIF4G"/>
    <property type="match status" value="1"/>
</dbReference>
<dbReference type="SMART" id="SM00543">
    <property type="entry name" value="MIF4G"/>
    <property type="match status" value="1"/>
</dbReference>
<dbReference type="GO" id="GO:0003729">
    <property type="term" value="F:mRNA binding"/>
    <property type="evidence" value="ECO:0007669"/>
    <property type="project" value="TreeGrafter"/>
</dbReference>
<feature type="domain" description="MIF4G" evidence="1">
    <location>
        <begin position="40"/>
        <end position="276"/>
    </location>
</feature>
<reference evidence="2" key="1">
    <citation type="submission" date="2023-03" db="EMBL/GenBank/DDBJ databases">
        <title>Chromosome-scale reference genome and RAD-based genetic map of yellow starthistle (Centaurea solstitialis) reveal putative structural variation and QTLs associated with invader traits.</title>
        <authorList>
            <person name="Reatini B."/>
            <person name="Cang F.A."/>
            <person name="Jiang Q."/>
            <person name="Mckibben M.T.W."/>
            <person name="Barker M.S."/>
            <person name="Rieseberg L.H."/>
            <person name="Dlugosch K.M."/>
        </authorList>
    </citation>
    <scope>NUCLEOTIDE SEQUENCE</scope>
    <source>
        <strain evidence="2">CAN-66</strain>
        <tissue evidence="2">Leaf</tissue>
    </source>
</reference>
<dbReference type="PANTHER" id="PTHR23253:SF53">
    <property type="entry name" value="EUKARYOTIC TRANSLATION INITIATION FACTOR ISOFORM 4G-1"/>
    <property type="match status" value="1"/>
</dbReference>
<organism evidence="2 3">
    <name type="scientific">Centaurea solstitialis</name>
    <name type="common">yellow star-thistle</name>
    <dbReference type="NCBI Taxonomy" id="347529"/>
    <lineage>
        <taxon>Eukaryota</taxon>
        <taxon>Viridiplantae</taxon>
        <taxon>Streptophyta</taxon>
        <taxon>Embryophyta</taxon>
        <taxon>Tracheophyta</taxon>
        <taxon>Spermatophyta</taxon>
        <taxon>Magnoliopsida</taxon>
        <taxon>eudicotyledons</taxon>
        <taxon>Gunneridae</taxon>
        <taxon>Pentapetalae</taxon>
        <taxon>asterids</taxon>
        <taxon>campanulids</taxon>
        <taxon>Asterales</taxon>
        <taxon>Asteraceae</taxon>
        <taxon>Carduoideae</taxon>
        <taxon>Cardueae</taxon>
        <taxon>Centaureinae</taxon>
        <taxon>Centaurea</taxon>
    </lineage>
</organism>
<accession>A0AA38WJM2</accession>
<protein>
    <recommendedName>
        <fullName evidence="1">MIF4G domain-containing protein</fullName>
    </recommendedName>
</protein>
<evidence type="ECO:0000313" key="3">
    <source>
        <dbReference type="Proteomes" id="UP001172457"/>
    </source>
</evidence>
<dbReference type="GO" id="GO:0003743">
    <property type="term" value="F:translation initiation factor activity"/>
    <property type="evidence" value="ECO:0007669"/>
    <property type="project" value="TreeGrafter"/>
</dbReference>
<dbReference type="PANTHER" id="PTHR23253">
    <property type="entry name" value="EUKARYOTIC TRANSLATION INITIATION FACTOR 4 GAMMA"/>
    <property type="match status" value="1"/>
</dbReference>
<dbReference type="GO" id="GO:0016281">
    <property type="term" value="C:eukaryotic translation initiation factor 4F complex"/>
    <property type="evidence" value="ECO:0007669"/>
    <property type="project" value="TreeGrafter"/>
</dbReference>
<dbReference type="InterPro" id="IPR003890">
    <property type="entry name" value="MIF4G-like_typ-3"/>
</dbReference>
<sequence length="277" mass="31107">MMWLRVREEKIKGGHSPALIKAEVPWSVSRGTVSEDDRVLKTVKGILNKLTPEKFDLLKGHLINSGITTPHILKGVSSLIFDKAVLEPTTCPMYAQLCSDLNGKLPPFPSDKPGGNKITFKRVLLNQCQESFEGLDNLRQEFMRMTAPEQEAERRDKERLVKLRTLGIIRLISELSKQKMVPEWIIHHIIQELLEPDNKTCPKEENVEAICQFQVASQVKFKTITEIHNEVEKHIRNKRLVGGTGAQGKLTGGGFSLKRFGTGGLIPGMPGIDRAKR</sequence>
<dbReference type="InterPro" id="IPR016024">
    <property type="entry name" value="ARM-type_fold"/>
</dbReference>
<gene>
    <name evidence="2" type="ORF">OSB04_014941</name>
</gene>
<proteinExistence type="predicted"/>
<dbReference type="Proteomes" id="UP001172457">
    <property type="component" value="Chromosome 4"/>
</dbReference>
<evidence type="ECO:0000313" key="2">
    <source>
        <dbReference type="EMBL" id="KAJ9550896.1"/>
    </source>
</evidence>